<dbReference type="EMBL" id="CAADFH010000148">
    <property type="protein sequence ID" value="VFK01463.1"/>
    <property type="molecule type" value="Genomic_DNA"/>
</dbReference>
<reference evidence="1" key="1">
    <citation type="submission" date="2019-02" db="EMBL/GenBank/DDBJ databases">
        <authorList>
            <person name="Gruber-Vodicka R. H."/>
            <person name="Seah K. B. B."/>
        </authorList>
    </citation>
    <scope>NUCLEOTIDE SEQUENCE</scope>
    <source>
        <strain evidence="1">BECK_M6</strain>
    </source>
</reference>
<gene>
    <name evidence="1" type="ORF">BECKLFY1418A_GA0070994_11482</name>
</gene>
<proteinExistence type="predicted"/>
<dbReference type="InterPro" id="IPR029058">
    <property type="entry name" value="AB_hydrolase_fold"/>
</dbReference>
<protein>
    <recommendedName>
        <fullName evidence="2">Esterase/lipase superfamily enzyme</fullName>
    </recommendedName>
</protein>
<evidence type="ECO:0008006" key="2">
    <source>
        <dbReference type="Google" id="ProtNLM"/>
    </source>
</evidence>
<dbReference type="InterPro" id="IPR010297">
    <property type="entry name" value="DUF900_hydrolase"/>
</dbReference>
<sequence>MLFITNKLIKAAGDNLVFEKSNEISQSLKYCELVSENEFKEIESKPFMRSLMDADEKEILFYIHGFNNQPEEVFRRAKKMQVQLIDANLSSIRVVPIIWPCDDDFGIIKDYWDDQDSAEETGRIFSRSISKLMAWQKENNSNPCRKRMHVFAHSMGARVLLQCLDHWAKYQGGGGVPYLFKNIFLMAADIPNESLERGESGFHISQSAQRVICYFANDDLAMPASKVANVKNMVFSRRLGHTGPEDLSKVDKKVHSVNCDSFNGKFDKLKGHAYFLDKRGKKNPAFQHVIKVLKSKKQKLGKRERIL</sequence>
<dbReference type="AlphaFoldDB" id="A0A450V9H8"/>
<dbReference type="SUPFAM" id="SSF53474">
    <property type="entry name" value="alpha/beta-Hydrolases"/>
    <property type="match status" value="1"/>
</dbReference>
<evidence type="ECO:0000313" key="1">
    <source>
        <dbReference type="EMBL" id="VFK01463.1"/>
    </source>
</evidence>
<organism evidence="1">
    <name type="scientific">Candidatus Kentrum sp. LFY</name>
    <dbReference type="NCBI Taxonomy" id="2126342"/>
    <lineage>
        <taxon>Bacteria</taxon>
        <taxon>Pseudomonadati</taxon>
        <taxon>Pseudomonadota</taxon>
        <taxon>Gammaproteobacteria</taxon>
        <taxon>Candidatus Kentrum</taxon>
    </lineage>
</organism>
<accession>A0A450V9H8</accession>
<name>A0A450V9H8_9GAMM</name>
<dbReference type="Pfam" id="PF05990">
    <property type="entry name" value="DUF900"/>
    <property type="match status" value="1"/>
</dbReference>